<dbReference type="NCBIfam" id="TIGR00706">
    <property type="entry name" value="SppA_dom"/>
    <property type="match status" value="1"/>
</dbReference>
<evidence type="ECO:0000256" key="1">
    <source>
        <dbReference type="ARBA" id="ARBA00008683"/>
    </source>
</evidence>
<keyword evidence="2" id="KW-0645">Protease</keyword>
<name>A0ABY5DLL8_9GAMM</name>
<dbReference type="InterPro" id="IPR029045">
    <property type="entry name" value="ClpP/crotonase-like_dom_sf"/>
</dbReference>
<evidence type="ECO:0000256" key="4">
    <source>
        <dbReference type="ARBA" id="ARBA00022825"/>
    </source>
</evidence>
<dbReference type="PANTHER" id="PTHR42987:SF6">
    <property type="entry name" value="PROTEINASE IV"/>
    <property type="match status" value="1"/>
</dbReference>
<comment type="similarity">
    <text evidence="1">Belongs to the peptidase S49 family.</text>
</comment>
<dbReference type="Gene3D" id="3.90.226.10">
    <property type="entry name" value="2-enoyl-CoA Hydratase, Chain A, domain 1"/>
    <property type="match status" value="1"/>
</dbReference>
<organism evidence="7 8">
    <name type="scientific">Candidatus Comchoanobacter bicostacola</name>
    <dbReference type="NCBI Taxonomy" id="2919598"/>
    <lineage>
        <taxon>Bacteria</taxon>
        <taxon>Pseudomonadati</taxon>
        <taxon>Pseudomonadota</taxon>
        <taxon>Gammaproteobacteria</taxon>
        <taxon>Candidatus Comchoanobacterales</taxon>
        <taxon>Candidatus Comchoanobacteraceae</taxon>
        <taxon>Candidatus Comchoanobacter</taxon>
    </lineage>
</organism>
<keyword evidence="5" id="KW-0812">Transmembrane</keyword>
<keyword evidence="3" id="KW-0378">Hydrolase</keyword>
<dbReference type="RefSeq" id="WP_258568586.1">
    <property type="nucleotide sequence ID" value="NZ_CP092900.1"/>
</dbReference>
<dbReference type="InterPro" id="IPR002142">
    <property type="entry name" value="Peptidase_S49"/>
</dbReference>
<dbReference type="InterPro" id="IPR047272">
    <property type="entry name" value="S49_SppA_C"/>
</dbReference>
<dbReference type="Pfam" id="PF01343">
    <property type="entry name" value="Peptidase_S49"/>
    <property type="match status" value="1"/>
</dbReference>
<dbReference type="InterPro" id="IPR004635">
    <property type="entry name" value="Pept_S49_SppA"/>
</dbReference>
<protein>
    <submittedName>
        <fullName evidence="7">Signal peptide peptidase SppA</fullName>
    </submittedName>
</protein>
<evidence type="ECO:0000259" key="6">
    <source>
        <dbReference type="Pfam" id="PF01343"/>
    </source>
</evidence>
<keyword evidence="8" id="KW-1185">Reference proteome</keyword>
<sequence length="294" mass="32836">MSEANMSSQIAAEVLRIARNEKKLKVWRYVALSLLVVLLFSFIFNRKPVTAGHLAVVNVEGMIDSKNDIWRQLKKINYTTTKGVLVLINSGGGTVGDSERLYNSFKSLQENMPVEILIETQATSGAYLAALAGDKIYAYNSSLIGSVGVVFQNVLLGNLFDRYGIDVEVLTTGSYKGYPNVFESMPEEVKEHFEQLINDDFDWFVQLVKERRGLTSTELIDQAQVYMALRGLEYGLIDGISNYDEAITRLKEKTGSLPVHNLDVDEDAWLPKLTGKKASLGSVNWSDLLQPRVI</sequence>
<dbReference type="PANTHER" id="PTHR42987">
    <property type="entry name" value="PEPTIDASE S49"/>
    <property type="match status" value="1"/>
</dbReference>
<proteinExistence type="inferred from homology"/>
<keyword evidence="4" id="KW-0720">Serine protease</keyword>
<accession>A0ABY5DLL8</accession>
<evidence type="ECO:0000313" key="8">
    <source>
        <dbReference type="Proteomes" id="UP001055955"/>
    </source>
</evidence>
<evidence type="ECO:0000256" key="2">
    <source>
        <dbReference type="ARBA" id="ARBA00022670"/>
    </source>
</evidence>
<dbReference type="Proteomes" id="UP001055955">
    <property type="component" value="Chromosome"/>
</dbReference>
<evidence type="ECO:0000256" key="5">
    <source>
        <dbReference type="SAM" id="Phobius"/>
    </source>
</evidence>
<keyword evidence="5" id="KW-1133">Transmembrane helix</keyword>
<feature type="transmembrane region" description="Helical" evidence="5">
    <location>
        <begin position="26"/>
        <end position="44"/>
    </location>
</feature>
<evidence type="ECO:0000256" key="3">
    <source>
        <dbReference type="ARBA" id="ARBA00022801"/>
    </source>
</evidence>
<dbReference type="Gene3D" id="6.20.330.10">
    <property type="match status" value="1"/>
</dbReference>
<evidence type="ECO:0000313" key="7">
    <source>
        <dbReference type="EMBL" id="UTC24797.1"/>
    </source>
</evidence>
<dbReference type="EMBL" id="CP092900">
    <property type="protein sequence ID" value="UTC24797.1"/>
    <property type="molecule type" value="Genomic_DNA"/>
</dbReference>
<feature type="domain" description="Peptidase S49" evidence="6">
    <location>
        <begin position="108"/>
        <end position="253"/>
    </location>
</feature>
<reference evidence="7 8" key="1">
    <citation type="journal article" date="2022" name="Nat. Microbiol.">
        <title>The microbiome of a bacterivorous marine choanoflagellate contains a resource-demanding obligate bacterial associate.</title>
        <authorList>
            <person name="Needham D.M."/>
            <person name="Poirier C."/>
            <person name="Bachy C."/>
            <person name="George E.E."/>
            <person name="Wilken S."/>
            <person name="Yung C.C.M."/>
            <person name="Limardo A.J."/>
            <person name="Morando M."/>
            <person name="Sudek L."/>
            <person name="Malmstrom R.R."/>
            <person name="Keeling P.J."/>
            <person name="Santoro A.E."/>
            <person name="Worden A.Z."/>
        </authorList>
    </citation>
    <scope>NUCLEOTIDE SEQUENCE [LARGE SCALE GENOMIC DNA]</scope>
    <source>
        <strain evidence="7 8">Comchoano-1</strain>
    </source>
</reference>
<dbReference type="SUPFAM" id="SSF52096">
    <property type="entry name" value="ClpP/crotonase"/>
    <property type="match status" value="1"/>
</dbReference>
<keyword evidence="5" id="KW-0472">Membrane</keyword>
<gene>
    <name evidence="7" type="primary">sppA</name>
    <name evidence="7" type="ORF">MMH89_01345</name>
</gene>
<dbReference type="CDD" id="cd07023">
    <property type="entry name" value="S49_Sppa_N_C"/>
    <property type="match status" value="1"/>
</dbReference>